<organism evidence="2 3">
    <name type="scientific">Catenuloplanes nepalensis</name>
    <dbReference type="NCBI Taxonomy" id="587533"/>
    <lineage>
        <taxon>Bacteria</taxon>
        <taxon>Bacillati</taxon>
        <taxon>Actinomycetota</taxon>
        <taxon>Actinomycetes</taxon>
        <taxon>Micromonosporales</taxon>
        <taxon>Micromonosporaceae</taxon>
        <taxon>Catenuloplanes</taxon>
    </lineage>
</organism>
<evidence type="ECO:0000256" key="1">
    <source>
        <dbReference type="SAM" id="MobiDB-lite"/>
    </source>
</evidence>
<gene>
    <name evidence="2" type="ORF">J2S43_007854</name>
</gene>
<sequence length="819" mass="87944">MNPEITLRAGLAVPTRHHQVVHTLTDLAPRTTLILAPAADQVITAHISLSEPVTGGPIVAGVIARATDGDNRYAAEVLFGADQRVQVQISRTVAGTTTVLAAARVHLVTYVAGMVVGLAFSVVESALQARVWNVADREPDGWQVETTDTALSGAGSCGWRSARNSLNSNTAPAISFTGSVGPYWVDLTGRLHYGAGGQAVSVSIGRQTESTDVEPTRIGVTLKNADGWLTPRNPASPWHQRWGHGTQLRLTERVAGVEVMLATTYLEMPEMTLVSPGRVQPVTCTAIDVLGVLDAAAPLEGNLAEHIRHVADERLVDWLPLSDPVPPVSAITGQPSWVRTYAGTAKGFEAVDAAGVLVAQTVAGPDGDDQSYMQWNPADNLDAGTSASATIVYPTNFTTTDQVAVSVWVRYREPTYDIATSPFLRSPGVWTFANLTDAADDFLQLNMGYEGTGADRFRKLLVRASNGGVTEQINPGRDRTFNHDQWALATLRLDVVAGILDLWIGDDYSSTLTAASLAGSAFSTDVLTLGADYEGALAHLQVRKGAPAWTREEHIAQHRHGFEGLERQTVAERVATIARYAGVPAWDVDMPNAASTPLRRPALAGQSPAAAARAAATSGQDLLITDGRGHITAVPRTRRYAQPVTMQIPFGWIESRSLKYRTDRPITDATATIPNRTTTRRSDPARRRRYGTNPRSVTLDSAVDGDATAWATWTLRTGDRPRTRIPGLRLNMLSRTPAERLQLLGIKVGDRIEVTEVPNASPDDIGDQIVQGIEHTIGPGSSRWIQFRTSPLLGPTPGQPPAGIRVGDAVVGPDTRITY</sequence>
<name>A0ABT9N6L7_9ACTN</name>
<proteinExistence type="predicted"/>
<dbReference type="EMBL" id="JAUSRA010000001">
    <property type="protein sequence ID" value="MDP9799342.1"/>
    <property type="molecule type" value="Genomic_DNA"/>
</dbReference>
<dbReference type="RefSeq" id="WP_306838137.1">
    <property type="nucleotide sequence ID" value="NZ_JAUSRA010000001.1"/>
</dbReference>
<dbReference type="Proteomes" id="UP001240984">
    <property type="component" value="Unassembled WGS sequence"/>
</dbReference>
<evidence type="ECO:0000313" key="2">
    <source>
        <dbReference type="EMBL" id="MDP9799342.1"/>
    </source>
</evidence>
<keyword evidence="3" id="KW-1185">Reference proteome</keyword>
<evidence type="ECO:0008006" key="4">
    <source>
        <dbReference type="Google" id="ProtNLM"/>
    </source>
</evidence>
<feature type="region of interest" description="Disordered" evidence="1">
    <location>
        <begin position="674"/>
        <end position="693"/>
    </location>
</feature>
<reference evidence="2 3" key="1">
    <citation type="submission" date="2023-07" db="EMBL/GenBank/DDBJ databases">
        <title>Sequencing the genomes of 1000 actinobacteria strains.</title>
        <authorList>
            <person name="Klenk H.-P."/>
        </authorList>
    </citation>
    <scope>NUCLEOTIDE SEQUENCE [LARGE SCALE GENOMIC DNA]</scope>
    <source>
        <strain evidence="2 3">DSM 44710</strain>
    </source>
</reference>
<comment type="caution">
    <text evidence="2">The sequence shown here is derived from an EMBL/GenBank/DDBJ whole genome shotgun (WGS) entry which is preliminary data.</text>
</comment>
<protein>
    <recommendedName>
        <fullName evidence="4">Tip attachment protein J domain-containing protein</fullName>
    </recommendedName>
</protein>
<evidence type="ECO:0000313" key="3">
    <source>
        <dbReference type="Proteomes" id="UP001240984"/>
    </source>
</evidence>
<accession>A0ABT9N6L7</accession>